<comment type="caution">
    <text evidence="1">The sequence shown here is derived from an EMBL/GenBank/DDBJ whole genome shotgun (WGS) entry which is preliminary data.</text>
</comment>
<dbReference type="Proteomes" id="UP000287651">
    <property type="component" value="Unassembled WGS sequence"/>
</dbReference>
<name>A0A426WY38_ENSVE</name>
<gene>
    <name evidence="1" type="ORF">B296_00058568</name>
</gene>
<protein>
    <submittedName>
        <fullName evidence="1">Uncharacterized protein</fullName>
    </submittedName>
</protein>
<reference evidence="1 2" key="1">
    <citation type="journal article" date="2014" name="Agronomy (Basel)">
        <title>A Draft Genome Sequence for Ensete ventricosum, the Drought-Tolerant Tree Against Hunger.</title>
        <authorList>
            <person name="Harrison J."/>
            <person name="Moore K.A."/>
            <person name="Paszkiewicz K."/>
            <person name="Jones T."/>
            <person name="Grant M."/>
            <person name="Ambacheew D."/>
            <person name="Muzemil S."/>
            <person name="Studholme D.J."/>
        </authorList>
    </citation>
    <scope>NUCLEOTIDE SEQUENCE [LARGE SCALE GENOMIC DNA]</scope>
</reference>
<accession>A0A426WY38</accession>
<sequence>VRGIANSKDSILMQGLVHERRSVRGHPKERSELNAMKNQNFLFDMERIRP</sequence>
<dbReference type="AlphaFoldDB" id="A0A426WY38"/>
<feature type="non-terminal residue" evidence="1">
    <location>
        <position position="1"/>
    </location>
</feature>
<evidence type="ECO:0000313" key="2">
    <source>
        <dbReference type="Proteomes" id="UP000287651"/>
    </source>
</evidence>
<proteinExistence type="predicted"/>
<organism evidence="1 2">
    <name type="scientific">Ensete ventricosum</name>
    <name type="common">Abyssinian banana</name>
    <name type="synonym">Musa ensete</name>
    <dbReference type="NCBI Taxonomy" id="4639"/>
    <lineage>
        <taxon>Eukaryota</taxon>
        <taxon>Viridiplantae</taxon>
        <taxon>Streptophyta</taxon>
        <taxon>Embryophyta</taxon>
        <taxon>Tracheophyta</taxon>
        <taxon>Spermatophyta</taxon>
        <taxon>Magnoliopsida</taxon>
        <taxon>Liliopsida</taxon>
        <taxon>Zingiberales</taxon>
        <taxon>Musaceae</taxon>
        <taxon>Ensete</taxon>
    </lineage>
</organism>
<dbReference type="EMBL" id="AMZH03033586">
    <property type="protein sequence ID" value="RRT32149.1"/>
    <property type="molecule type" value="Genomic_DNA"/>
</dbReference>
<evidence type="ECO:0000313" key="1">
    <source>
        <dbReference type="EMBL" id="RRT32149.1"/>
    </source>
</evidence>